<dbReference type="Pfam" id="PF06722">
    <property type="entry name" value="EryCIII-like_C"/>
    <property type="match status" value="1"/>
</dbReference>
<evidence type="ECO:0000256" key="4">
    <source>
        <dbReference type="ARBA" id="ARBA00023194"/>
    </source>
</evidence>
<dbReference type="Gene3D" id="3.40.50.2000">
    <property type="entry name" value="Glycogen Phosphorylase B"/>
    <property type="match status" value="2"/>
</dbReference>
<dbReference type="KEGG" id="sarm:DVA86_32325"/>
<organism evidence="7 8">
    <name type="scientific">Streptomyces armeniacus</name>
    <dbReference type="NCBI Taxonomy" id="83291"/>
    <lineage>
        <taxon>Bacteria</taxon>
        <taxon>Bacillati</taxon>
        <taxon>Actinomycetota</taxon>
        <taxon>Actinomycetes</taxon>
        <taxon>Kitasatosporales</taxon>
        <taxon>Streptomycetaceae</taxon>
        <taxon>Streptomyces</taxon>
    </lineage>
</organism>
<evidence type="ECO:0000256" key="2">
    <source>
        <dbReference type="ARBA" id="ARBA00022676"/>
    </source>
</evidence>
<dbReference type="PANTHER" id="PTHR48050">
    <property type="entry name" value="STEROL 3-BETA-GLUCOSYLTRANSFERASE"/>
    <property type="match status" value="1"/>
</dbReference>
<accession>A0A345XY53</accession>
<dbReference type="NCBIfam" id="TIGR04516">
    <property type="entry name" value="glycosyl_450act"/>
    <property type="match status" value="1"/>
</dbReference>
<evidence type="ECO:0000256" key="3">
    <source>
        <dbReference type="ARBA" id="ARBA00022679"/>
    </source>
</evidence>
<feature type="domain" description="Erythromycin biosynthesis protein CIII-like N-terminal" evidence="6">
    <location>
        <begin position="22"/>
        <end position="251"/>
    </location>
</feature>
<dbReference type="InterPro" id="IPR030953">
    <property type="entry name" value="Glycosyl_450act"/>
</dbReference>
<protein>
    <submittedName>
        <fullName evidence="7">Activator-dependent family glycosyltransferase</fullName>
    </submittedName>
</protein>
<dbReference type="GO" id="GO:0017000">
    <property type="term" value="P:antibiotic biosynthetic process"/>
    <property type="evidence" value="ECO:0007669"/>
    <property type="project" value="UniProtKB-KW"/>
</dbReference>
<dbReference type="InterPro" id="IPR048284">
    <property type="entry name" value="EryCIII-like_N"/>
</dbReference>
<proteinExistence type="inferred from homology"/>
<keyword evidence="4" id="KW-0045">Antibiotic biosynthesis</keyword>
<dbReference type="PANTHER" id="PTHR48050:SF13">
    <property type="entry name" value="STEROL 3-BETA-GLUCOSYLTRANSFERASE UGT80A2"/>
    <property type="match status" value="1"/>
</dbReference>
<feature type="domain" description="Erythromycin biosynthesis protein CIII-like C-terminal" evidence="5">
    <location>
        <begin position="268"/>
        <end position="410"/>
    </location>
</feature>
<dbReference type="InterPro" id="IPR010610">
    <property type="entry name" value="EryCIII-like_C"/>
</dbReference>
<evidence type="ECO:0000313" key="7">
    <source>
        <dbReference type="EMBL" id="AXK36569.1"/>
    </source>
</evidence>
<dbReference type="CDD" id="cd03784">
    <property type="entry name" value="GT1_Gtf-like"/>
    <property type="match status" value="1"/>
</dbReference>
<reference evidence="7 8" key="1">
    <citation type="submission" date="2018-07" db="EMBL/GenBank/DDBJ databases">
        <title>Draft genome of the type strain Streptomyces armeniacus ATCC 15676.</title>
        <authorList>
            <person name="Labana P."/>
            <person name="Gosse J.T."/>
            <person name="Boddy C.N."/>
        </authorList>
    </citation>
    <scope>NUCLEOTIDE SEQUENCE [LARGE SCALE GENOMIC DNA]</scope>
    <source>
        <strain evidence="7 8">ATCC 15676</strain>
    </source>
</reference>
<evidence type="ECO:0000313" key="8">
    <source>
        <dbReference type="Proteomes" id="UP000254425"/>
    </source>
</evidence>
<comment type="similarity">
    <text evidence="1">Belongs to the glycosyltransferase 28 family.</text>
</comment>
<dbReference type="GO" id="GO:0016758">
    <property type="term" value="F:hexosyltransferase activity"/>
    <property type="evidence" value="ECO:0007669"/>
    <property type="project" value="UniProtKB-ARBA"/>
</dbReference>
<dbReference type="Pfam" id="PF21036">
    <property type="entry name" value="EryCIII-like_N"/>
    <property type="match status" value="1"/>
</dbReference>
<keyword evidence="8" id="KW-1185">Reference proteome</keyword>
<sequence>MRVLFVSLAEKSHLYCQTPLAWALTAAGHEVRVASTPPLTETTTRAGLTAVPVGRDSGIHEGMAAHRETQDIPTANWSQTEHGDISWEELSRRYRISVNYGISAYNDPMIDGLVEFARDWRPDLVIRDPLAYAGGIAARACGAAHARLLWCADVWGRSRRTYLDMLPHAPEDERTDPMAEWLADRCAPFGVEHDEELVNGQFTLDTMPHSLRLPTHLNVLDMRYIPYNGRAVVTDWLREKPARPRVCLTLGASNTEDYGGDYVSVPDILTALGDLDVEVVATLAGAGADLLSALPDNARVVEGVALNTLLPSCSAIIHHGGFGSYATALSYGVPQLILSTSVSDHELRGTGLRNAGAGEFAHWSKADASFVRDAVRRLVEEPSYGEAARALQEEGARLASPQRLVPELEEAVEAHRRRRSSAIV</sequence>
<dbReference type="InterPro" id="IPR002213">
    <property type="entry name" value="UDP_glucos_trans"/>
</dbReference>
<evidence type="ECO:0000259" key="6">
    <source>
        <dbReference type="Pfam" id="PF21036"/>
    </source>
</evidence>
<dbReference type="SUPFAM" id="SSF53756">
    <property type="entry name" value="UDP-Glycosyltransferase/glycogen phosphorylase"/>
    <property type="match status" value="1"/>
</dbReference>
<dbReference type="AlphaFoldDB" id="A0A345XY53"/>
<keyword evidence="2" id="KW-0328">Glycosyltransferase</keyword>
<dbReference type="FunFam" id="3.40.50.2000:FF:000072">
    <property type="entry name" value="Glycosyl transferase"/>
    <property type="match status" value="1"/>
</dbReference>
<dbReference type="GO" id="GO:0008194">
    <property type="term" value="F:UDP-glycosyltransferase activity"/>
    <property type="evidence" value="ECO:0007669"/>
    <property type="project" value="InterPro"/>
</dbReference>
<evidence type="ECO:0000259" key="5">
    <source>
        <dbReference type="Pfam" id="PF06722"/>
    </source>
</evidence>
<name>A0A345XY53_9ACTN</name>
<dbReference type="EMBL" id="CP031320">
    <property type="protein sequence ID" value="AXK36569.1"/>
    <property type="molecule type" value="Genomic_DNA"/>
</dbReference>
<dbReference type="RefSeq" id="WP_208883566.1">
    <property type="nucleotide sequence ID" value="NZ_CP031320.1"/>
</dbReference>
<gene>
    <name evidence="7" type="ORF">DVA86_32325</name>
</gene>
<dbReference type="Proteomes" id="UP000254425">
    <property type="component" value="Chromosome"/>
</dbReference>
<evidence type="ECO:0000256" key="1">
    <source>
        <dbReference type="ARBA" id="ARBA00006962"/>
    </source>
</evidence>
<dbReference type="InterPro" id="IPR050426">
    <property type="entry name" value="Glycosyltransferase_28"/>
</dbReference>
<keyword evidence="3 7" id="KW-0808">Transferase</keyword>